<feature type="domain" description="Reverse transcriptase Ty1/copia-type" evidence="1">
    <location>
        <begin position="6"/>
        <end position="120"/>
    </location>
</feature>
<dbReference type="Pfam" id="PF07727">
    <property type="entry name" value="RVT_2"/>
    <property type="match status" value="1"/>
</dbReference>
<reference evidence="2 3" key="1">
    <citation type="submission" date="2023-02" db="EMBL/GenBank/DDBJ databases">
        <title>LHISI_Scaffold_Assembly.</title>
        <authorList>
            <person name="Stuart O.P."/>
            <person name="Cleave R."/>
            <person name="Magrath M.J.L."/>
            <person name="Mikheyev A.S."/>
        </authorList>
    </citation>
    <scope>NUCLEOTIDE SEQUENCE [LARGE SCALE GENOMIC DNA]</scope>
    <source>
        <strain evidence="2">Daus_M_001</strain>
        <tissue evidence="2">Leg muscle</tissue>
    </source>
</reference>
<proteinExistence type="predicted"/>
<organism evidence="2 3">
    <name type="scientific">Dryococelus australis</name>
    <dbReference type="NCBI Taxonomy" id="614101"/>
    <lineage>
        <taxon>Eukaryota</taxon>
        <taxon>Metazoa</taxon>
        <taxon>Ecdysozoa</taxon>
        <taxon>Arthropoda</taxon>
        <taxon>Hexapoda</taxon>
        <taxon>Insecta</taxon>
        <taxon>Pterygota</taxon>
        <taxon>Neoptera</taxon>
        <taxon>Polyneoptera</taxon>
        <taxon>Phasmatodea</taxon>
        <taxon>Verophasmatodea</taxon>
        <taxon>Anareolatae</taxon>
        <taxon>Phasmatidae</taxon>
        <taxon>Eurycanthinae</taxon>
        <taxon>Dryococelus</taxon>
    </lineage>
</organism>
<dbReference type="Proteomes" id="UP001159363">
    <property type="component" value="Chromosome 8"/>
</dbReference>
<accession>A0ABQ9GUU9</accession>
<sequence length="888" mass="101956">MPCMDLERALRCWNKRFNQFTEENIFRRCRVDVCLYIGTDLWLVIWVDDILLIDEKWKMKELAKWLRDEFGAKDMGDIQCFVGTEEKRVGSRVELCQHKLEEMLEWFNVEECKTCSTPIEDRIKVRDTDAVVDVPPDITIATSYLSWFLNHLTHFVWNAARSVNRYLKGIMNSNLIYEKCPEEYDKVIVYADANWGAKGSDTCTVLKKADEIVDEAQIWFLTNTLQLSQGKTQRLLCTLGRQISADDMDEVKFIRLQQVVNTAISPLTGCTLLPVYSPTMSCGANSVARSALVLFYLISGYSSCDWQPRPASAKQLRVNLAISMHVCCEVVTNYILDGHIMGSKSAPRTAKLRAKKKETPEKWNKHLKKERDEVRCGAQKMKCEESDFEVCFQNESSYTSKSTLRKAVFKATRKFPSGSSKKKTVIQQLIKETFDKPSDIFAVEKLTKSKDSQDGEKIEAFYETDDVSWQAPGMRHFISIKNQNGEKIKKQKRYLIMGIDEVRRLFVQKHGIKVRQSRFYELCPKYVLFVDLRQEPTWKEWSKCSGQLRVQENIATLEDIVFKVNASLPQFKIHTFVRDQQLKYFDNLKNLDAGDTVIEVDFAENYCLILQDEIQTAHWSHSQVTIFTCCLWLKGFTTSSEVISHDLCHSKHSAWTYVKISVLRQLSGTLLRLGAVDAIGGNTKQAVWTAMKAQSATVQSPAEFCKTAETHPEKTNVLYVSEREIQENSTNFLDQRWKNVRDIHGIRNFIRFDDVHISVALTSTSLHQKVQVKFPSLKIVIKKPGCYKYNDAYSNLETDSEKGSALTTFVYTTAINPEAIAPGIHVVINFKGESKEAVQHRFVSVCQTSIYKEQTNVHEKCNVTVLFLKKYGSNGKVLIRKMAFNLKN</sequence>
<dbReference type="PANTHER" id="PTHR46601">
    <property type="entry name" value="ULP_PROTEASE DOMAIN-CONTAINING PROTEIN"/>
    <property type="match status" value="1"/>
</dbReference>
<name>A0ABQ9GUU9_9NEOP</name>
<protein>
    <recommendedName>
        <fullName evidence="1">Reverse transcriptase Ty1/copia-type domain-containing protein</fullName>
    </recommendedName>
</protein>
<dbReference type="PANTHER" id="PTHR46601:SF2">
    <property type="entry name" value="UBIQUITIN-LIKE PROTEASE FAMILY PROFILE DOMAIN-CONTAINING PROTEIN"/>
    <property type="match status" value="1"/>
</dbReference>
<evidence type="ECO:0000313" key="3">
    <source>
        <dbReference type="Proteomes" id="UP001159363"/>
    </source>
</evidence>
<comment type="caution">
    <text evidence="2">The sequence shown here is derived from an EMBL/GenBank/DDBJ whole genome shotgun (WGS) entry which is preliminary data.</text>
</comment>
<gene>
    <name evidence="2" type="ORF">PR048_023638</name>
</gene>
<dbReference type="EMBL" id="JARBHB010000009">
    <property type="protein sequence ID" value="KAJ8875739.1"/>
    <property type="molecule type" value="Genomic_DNA"/>
</dbReference>
<evidence type="ECO:0000313" key="2">
    <source>
        <dbReference type="EMBL" id="KAJ8875739.1"/>
    </source>
</evidence>
<keyword evidence="3" id="KW-1185">Reference proteome</keyword>
<dbReference type="InterPro" id="IPR013103">
    <property type="entry name" value="RVT_2"/>
</dbReference>
<evidence type="ECO:0000259" key="1">
    <source>
        <dbReference type="Pfam" id="PF07727"/>
    </source>
</evidence>